<feature type="transmembrane region" description="Helical" evidence="2">
    <location>
        <begin position="150"/>
        <end position="174"/>
    </location>
</feature>
<organism evidence="3 4">
    <name type="scientific">Madurella fahalii</name>
    <dbReference type="NCBI Taxonomy" id="1157608"/>
    <lineage>
        <taxon>Eukaryota</taxon>
        <taxon>Fungi</taxon>
        <taxon>Dikarya</taxon>
        <taxon>Ascomycota</taxon>
        <taxon>Pezizomycotina</taxon>
        <taxon>Sordariomycetes</taxon>
        <taxon>Sordariomycetidae</taxon>
        <taxon>Sordariales</taxon>
        <taxon>Sordariales incertae sedis</taxon>
        <taxon>Madurella</taxon>
    </lineage>
</organism>
<dbReference type="RefSeq" id="XP_070922534.1">
    <property type="nucleotide sequence ID" value="XM_071066433.1"/>
</dbReference>
<feature type="compositionally biased region" description="Pro residues" evidence="1">
    <location>
        <begin position="674"/>
        <end position="684"/>
    </location>
</feature>
<feature type="transmembrane region" description="Helical" evidence="2">
    <location>
        <begin position="194"/>
        <end position="214"/>
    </location>
</feature>
<accession>A0ABQ0GSU8</accession>
<proteinExistence type="predicted"/>
<sequence length="748" mass="83754">MATRGTLSSLPPQPLPKGDLVDSVFVTIWWFSSACFALILSWQLRTPYAGAPLNWLFPRRRATWDIFRSICLATGILAFWYFFLMIDRWIRFDQRASVAYSYIVFVTLIESLRVLSAIIFAWGNYKVVWVEVETRFDEIWQGRLWTAAKLALFVVSLVSIFYAVLYVALAGAWLDFLSLNSIADIATKRTSFEVATAALLTVFALLAFGSAYYAVRYQSRKVDGKGNNALKNRWLILAATLLFFMRSLIEFALLLRVLHPEATRGSLTLARDVSYGLLSFFYLLAITSYASKVSSPDDMGRADTQDIRANVRRYIDDKLSRETEGERKEARPFLDIMEEIEEAFENNTDGLRARFYAGSTLSDEVNKKTIEQYFVMLRSNYGHLGSDDPEPAVASPYQSTTSLLSTIGNRILGAASDPDMRGTFRGMWNRSLLDVFQGSGRQSAPPTTPGRHDAHDEERTANIGRFDPFDTATISEWTRTEYISRRGSVARSHRNSSAPSRPLATHMESQFEMGAVNGFGRTRDSRIVTDPTALSSVQGRWELAATEPPSPRELGPEQARRPGYPPYQDRSPPRMRRQRESMASYRDQRPDGGFEPEQPYRPYHPQATAAPSNNGPINPYAVTRRSLRRQRTPVETGLPATPYLQQATPRVPVNRHYTATPEQTHYEQGLSIPGVPPTSQPDNPPSQAVSPPTPPATEPDVSGPLLPAATNTGQPGSRPPQMTMRFQVGARNRRAAARQASSSQGVES</sequence>
<keyword evidence="4" id="KW-1185">Reference proteome</keyword>
<dbReference type="GeneID" id="98181756"/>
<evidence type="ECO:0000256" key="2">
    <source>
        <dbReference type="SAM" id="Phobius"/>
    </source>
</evidence>
<feature type="transmembrane region" description="Helical" evidence="2">
    <location>
        <begin position="65"/>
        <end position="86"/>
    </location>
</feature>
<feature type="compositionally biased region" description="Basic and acidic residues" evidence="1">
    <location>
        <begin position="450"/>
        <end position="460"/>
    </location>
</feature>
<evidence type="ECO:0000313" key="4">
    <source>
        <dbReference type="Proteomes" id="UP001628179"/>
    </source>
</evidence>
<keyword evidence="2" id="KW-0472">Membrane</keyword>
<keyword evidence="2" id="KW-1133">Transmembrane helix</keyword>
<name>A0ABQ0GSU8_9PEZI</name>
<feature type="region of interest" description="Disordered" evidence="1">
    <location>
        <begin position="486"/>
        <end position="505"/>
    </location>
</feature>
<feature type="compositionally biased region" description="Low complexity" evidence="1">
    <location>
        <begin position="737"/>
        <end position="748"/>
    </location>
</feature>
<evidence type="ECO:0000313" key="3">
    <source>
        <dbReference type="EMBL" id="GAB1320804.1"/>
    </source>
</evidence>
<feature type="region of interest" description="Disordered" evidence="1">
    <location>
        <begin position="664"/>
        <end position="748"/>
    </location>
</feature>
<feature type="transmembrane region" description="Helical" evidence="2">
    <location>
        <begin position="98"/>
        <end position="122"/>
    </location>
</feature>
<gene>
    <name evidence="3" type="ORF">MFIFM68171_11014</name>
</gene>
<comment type="caution">
    <text evidence="3">The sequence shown here is derived from an EMBL/GenBank/DDBJ whole genome shotgun (WGS) entry which is preliminary data.</text>
</comment>
<dbReference type="EMBL" id="BAAFSV010000006">
    <property type="protein sequence ID" value="GAB1320804.1"/>
    <property type="molecule type" value="Genomic_DNA"/>
</dbReference>
<reference evidence="3 4" key="1">
    <citation type="submission" date="2024-09" db="EMBL/GenBank/DDBJ databases">
        <title>Itraconazole resistance in Madurella fahalii resulting from another homologue of gene encoding cytochrome P450 14-alpha sterol demethylase (CYP51).</title>
        <authorList>
            <person name="Yoshioka I."/>
            <person name="Fahal A.H."/>
            <person name="Kaneko S."/>
            <person name="Yaguchi T."/>
        </authorList>
    </citation>
    <scope>NUCLEOTIDE SEQUENCE [LARGE SCALE GENOMIC DNA]</scope>
    <source>
        <strain evidence="3 4">IFM 68171</strain>
    </source>
</reference>
<feature type="region of interest" description="Disordered" evidence="1">
    <location>
        <begin position="437"/>
        <end position="467"/>
    </location>
</feature>
<keyword evidence="2" id="KW-0812">Transmembrane</keyword>
<evidence type="ECO:0000256" key="1">
    <source>
        <dbReference type="SAM" id="MobiDB-lite"/>
    </source>
</evidence>
<protein>
    <submittedName>
        <fullName evidence="3">Uncharacterized protein</fullName>
    </submittedName>
</protein>
<feature type="transmembrane region" description="Helical" evidence="2">
    <location>
        <begin position="20"/>
        <end position="44"/>
    </location>
</feature>
<dbReference type="Proteomes" id="UP001628179">
    <property type="component" value="Unassembled WGS sequence"/>
</dbReference>
<feature type="transmembrane region" description="Helical" evidence="2">
    <location>
        <begin position="234"/>
        <end position="253"/>
    </location>
</feature>
<feature type="region of interest" description="Disordered" evidence="1">
    <location>
        <begin position="538"/>
        <end position="652"/>
    </location>
</feature>
<dbReference type="PROSITE" id="PS51257">
    <property type="entry name" value="PROKAR_LIPOPROTEIN"/>
    <property type="match status" value="1"/>
</dbReference>